<sequence length="72" mass="7716">MLHFAVVSSQGNVTRCTRTASGVAEPRFTARFAELMLASEGMDERSNAISPSIRVGVVAEVMPTFMLGPLSE</sequence>
<name>S4XX59_SORCE</name>
<dbReference type="Proteomes" id="UP000014803">
    <property type="component" value="Chromosome"/>
</dbReference>
<dbReference type="KEGG" id="scu:SCE1572_12155"/>
<accession>S4XX59</accession>
<organism evidence="1 2">
    <name type="scientific">Sorangium cellulosum So0157-2</name>
    <dbReference type="NCBI Taxonomy" id="1254432"/>
    <lineage>
        <taxon>Bacteria</taxon>
        <taxon>Pseudomonadati</taxon>
        <taxon>Myxococcota</taxon>
        <taxon>Polyangia</taxon>
        <taxon>Polyangiales</taxon>
        <taxon>Polyangiaceae</taxon>
        <taxon>Sorangium</taxon>
    </lineage>
</organism>
<gene>
    <name evidence="1" type="ORF">SCE1572_12155</name>
</gene>
<evidence type="ECO:0000313" key="1">
    <source>
        <dbReference type="EMBL" id="AGP35203.1"/>
    </source>
</evidence>
<evidence type="ECO:0000313" key="2">
    <source>
        <dbReference type="Proteomes" id="UP000014803"/>
    </source>
</evidence>
<dbReference type="STRING" id="1254432.SCE1572_12155"/>
<reference evidence="1 2" key="1">
    <citation type="journal article" date="2013" name="Sci. Rep.">
        <title>Extraordinary expansion of a Sorangium cellulosum genome from an alkaline milieu.</title>
        <authorList>
            <person name="Han K."/>
            <person name="Li Z.F."/>
            <person name="Peng R."/>
            <person name="Zhu L.P."/>
            <person name="Zhou T."/>
            <person name="Wang L.G."/>
            <person name="Li S.G."/>
            <person name="Zhang X.B."/>
            <person name="Hu W."/>
            <person name="Wu Z.H."/>
            <person name="Qin N."/>
            <person name="Li Y.Z."/>
        </authorList>
    </citation>
    <scope>NUCLEOTIDE SEQUENCE [LARGE SCALE GENOMIC DNA]</scope>
    <source>
        <strain evidence="1 2">So0157-2</strain>
    </source>
</reference>
<proteinExistence type="predicted"/>
<dbReference type="HOGENOM" id="CLU_2720224_0_0_7"/>
<dbReference type="EMBL" id="CP003969">
    <property type="protein sequence ID" value="AGP35203.1"/>
    <property type="molecule type" value="Genomic_DNA"/>
</dbReference>
<protein>
    <submittedName>
        <fullName evidence="1">Uncharacterized protein</fullName>
    </submittedName>
</protein>
<dbReference type="AlphaFoldDB" id="S4XX59"/>